<proteinExistence type="predicted"/>
<evidence type="ECO:0000313" key="2">
    <source>
        <dbReference type="Proteomes" id="UP000240987"/>
    </source>
</evidence>
<dbReference type="AlphaFoldDB" id="A0A2T3JNN1"/>
<evidence type="ECO:0000313" key="1">
    <source>
        <dbReference type="EMBL" id="PSU50638.1"/>
    </source>
</evidence>
<dbReference type="RefSeq" id="WP_107241668.1">
    <property type="nucleotide sequence ID" value="NZ_PYMJ01000003.1"/>
</dbReference>
<gene>
    <name evidence="1" type="ORF">C9J12_04775</name>
</gene>
<accession>A0A2T3JNN1</accession>
<dbReference type="InterPro" id="IPR014825">
    <property type="entry name" value="DNA_alkylation"/>
</dbReference>
<protein>
    <submittedName>
        <fullName evidence="1">DNA alkylation repair protein</fullName>
    </submittedName>
</protein>
<dbReference type="EMBL" id="PYMJ01000003">
    <property type="protein sequence ID" value="PSU50638.1"/>
    <property type="molecule type" value="Genomic_DNA"/>
</dbReference>
<dbReference type="Gene3D" id="1.25.40.290">
    <property type="entry name" value="ARM repeat domains"/>
    <property type="match status" value="1"/>
</dbReference>
<dbReference type="Pfam" id="PF08713">
    <property type="entry name" value="DNA_alkylation"/>
    <property type="match status" value="1"/>
</dbReference>
<reference evidence="1 2" key="1">
    <citation type="submission" date="2018-01" db="EMBL/GenBank/DDBJ databases">
        <title>Whole genome sequencing of Histamine producing bacteria.</title>
        <authorList>
            <person name="Butler K."/>
        </authorList>
    </citation>
    <scope>NUCLEOTIDE SEQUENCE [LARGE SCALE GENOMIC DNA]</scope>
    <source>
        <strain evidence="1 2">JCM 12947</strain>
    </source>
</reference>
<dbReference type="InterPro" id="IPR016024">
    <property type="entry name" value="ARM-type_fold"/>
</dbReference>
<organism evidence="1 2">
    <name type="scientific">Photobacterium frigidiphilum</name>
    <dbReference type="NCBI Taxonomy" id="264736"/>
    <lineage>
        <taxon>Bacteria</taxon>
        <taxon>Pseudomonadati</taxon>
        <taxon>Pseudomonadota</taxon>
        <taxon>Gammaproteobacteria</taxon>
        <taxon>Vibrionales</taxon>
        <taxon>Vibrionaceae</taxon>
        <taxon>Photobacterium</taxon>
    </lineage>
</organism>
<dbReference type="OrthoDB" id="9797162at2"/>
<name>A0A2T3JNN1_9GAMM</name>
<keyword evidence="2" id="KW-1185">Reference proteome</keyword>
<sequence length="367" mass="42916">MSNLFKDIYSQEFYDQLSEIMLVTIPSFDKEAFTQLIFNDNFIHYELKERMTHTAKVLHHFLSDDFEEAAETIKQFIENLRAAGINEKSIEFMFFPEYISMYGIDHYEESISAFEFVTQFTSCEFAVRPYILKYKEKMLAQMVLWSKHPSNKVRRLASEGSRPRLPWAMALPSLKKNPMPIFTILDTLKNDSCEVVRRSVANNLNDISKDNPDFVIETVEKWQGCTKETDALIKHASRTLLKQGEPKTLQLFGFDSKNIMLSNFDILTPNVKIGDALEFSFSLTNQNKTCKKLRLEYGLYYKKNNGDLSRKVFKISEREIEPNKVYKINRKQSFKLITTRKFHTGIHQLSIIINGQESQIKNFKLVR</sequence>
<comment type="caution">
    <text evidence="1">The sequence shown here is derived from an EMBL/GenBank/DDBJ whole genome shotgun (WGS) entry which is preliminary data.</text>
</comment>
<dbReference type="SUPFAM" id="SSF48371">
    <property type="entry name" value="ARM repeat"/>
    <property type="match status" value="1"/>
</dbReference>
<dbReference type="Proteomes" id="UP000240987">
    <property type="component" value="Unassembled WGS sequence"/>
</dbReference>